<dbReference type="EMBL" id="VYZN01000032">
    <property type="protein sequence ID" value="KAE9533662.1"/>
    <property type="molecule type" value="Genomic_DNA"/>
</dbReference>
<sequence>MYAGIYSIIHDVTLFKQCCIWFVITAKNNVGQIVPNTFLSVTTPLDFNFKGLKSFESYDRIGIFNGQLSARGQLRYHIVIFMPIRMLDTDGAAFDAQQYEIKNLPALSSKMLAKLSTYPPIQILKRWPRPRLTWYHENTVLQSAYQLVNDDDHSRGYRRKPNNSVTSAGVTVNRLVLTNLTRWHPIVSQRQQTLGTTRLTCQASNSILHPVSGGVSRPPAIAVNLPPPATTEHTFIRLNRKHKYIFIKRTSLEI</sequence>
<protein>
    <submittedName>
        <fullName evidence="1">Uncharacterized protein</fullName>
    </submittedName>
</protein>
<gene>
    <name evidence="1" type="ORF">AGLY_009011</name>
</gene>
<dbReference type="Proteomes" id="UP000475862">
    <property type="component" value="Unassembled WGS sequence"/>
</dbReference>
<name>A0A6G0TK24_APHGL</name>
<keyword evidence="2" id="KW-1185">Reference proteome</keyword>
<evidence type="ECO:0000313" key="1">
    <source>
        <dbReference type="EMBL" id="KAE9533662.1"/>
    </source>
</evidence>
<dbReference type="AlphaFoldDB" id="A0A6G0TK24"/>
<reference evidence="1 2" key="1">
    <citation type="submission" date="2019-08" db="EMBL/GenBank/DDBJ databases">
        <title>The genome of the soybean aphid Biotype 1, its phylome, world population structure and adaptation to the North American continent.</title>
        <authorList>
            <person name="Giordano R."/>
            <person name="Donthu R.K."/>
            <person name="Hernandez A.G."/>
            <person name="Wright C.L."/>
            <person name="Zimin A.V."/>
        </authorList>
    </citation>
    <scope>NUCLEOTIDE SEQUENCE [LARGE SCALE GENOMIC DNA]</scope>
    <source>
        <tissue evidence="1">Whole aphids</tissue>
    </source>
</reference>
<dbReference type="OrthoDB" id="8825892at2759"/>
<proteinExistence type="predicted"/>
<evidence type="ECO:0000313" key="2">
    <source>
        <dbReference type="Proteomes" id="UP000475862"/>
    </source>
</evidence>
<accession>A0A6G0TK24</accession>
<comment type="caution">
    <text evidence="1">The sequence shown here is derived from an EMBL/GenBank/DDBJ whole genome shotgun (WGS) entry which is preliminary data.</text>
</comment>
<organism evidence="1 2">
    <name type="scientific">Aphis glycines</name>
    <name type="common">Soybean aphid</name>
    <dbReference type="NCBI Taxonomy" id="307491"/>
    <lineage>
        <taxon>Eukaryota</taxon>
        <taxon>Metazoa</taxon>
        <taxon>Ecdysozoa</taxon>
        <taxon>Arthropoda</taxon>
        <taxon>Hexapoda</taxon>
        <taxon>Insecta</taxon>
        <taxon>Pterygota</taxon>
        <taxon>Neoptera</taxon>
        <taxon>Paraneoptera</taxon>
        <taxon>Hemiptera</taxon>
        <taxon>Sternorrhyncha</taxon>
        <taxon>Aphidomorpha</taxon>
        <taxon>Aphidoidea</taxon>
        <taxon>Aphididae</taxon>
        <taxon>Aphidini</taxon>
        <taxon>Aphis</taxon>
        <taxon>Aphis</taxon>
    </lineage>
</organism>